<accession>A0A835RQR6</accession>
<dbReference type="Proteomes" id="UP000636800">
    <property type="component" value="Chromosome 3"/>
</dbReference>
<evidence type="ECO:0000313" key="3">
    <source>
        <dbReference type="Proteomes" id="UP000636800"/>
    </source>
</evidence>
<evidence type="ECO:0000313" key="2">
    <source>
        <dbReference type="EMBL" id="KAG0490347.1"/>
    </source>
</evidence>
<gene>
    <name evidence="2" type="ORF">HPP92_007210</name>
    <name evidence="1" type="ORF">HPP92_007435</name>
</gene>
<evidence type="ECO:0000313" key="1">
    <source>
        <dbReference type="EMBL" id="KAG0488624.1"/>
    </source>
</evidence>
<dbReference type="EMBL" id="JADCNL010000003">
    <property type="protein sequence ID" value="KAG0488624.1"/>
    <property type="molecule type" value="Genomic_DNA"/>
</dbReference>
<organism evidence="2 4">
    <name type="scientific">Vanilla planifolia</name>
    <name type="common">Vanilla</name>
    <dbReference type="NCBI Taxonomy" id="51239"/>
    <lineage>
        <taxon>Eukaryota</taxon>
        <taxon>Viridiplantae</taxon>
        <taxon>Streptophyta</taxon>
        <taxon>Embryophyta</taxon>
        <taxon>Tracheophyta</taxon>
        <taxon>Spermatophyta</taxon>
        <taxon>Magnoliopsida</taxon>
        <taxon>Liliopsida</taxon>
        <taxon>Asparagales</taxon>
        <taxon>Orchidaceae</taxon>
        <taxon>Vanilloideae</taxon>
        <taxon>Vanilleae</taxon>
        <taxon>Vanilla</taxon>
    </lineage>
</organism>
<evidence type="ECO:0000313" key="4">
    <source>
        <dbReference type="Proteomes" id="UP000639772"/>
    </source>
</evidence>
<proteinExistence type="predicted"/>
<keyword evidence="3" id="KW-1185">Reference proteome</keyword>
<dbReference type="Proteomes" id="UP000639772">
    <property type="component" value="Chromosome 3"/>
</dbReference>
<dbReference type="EMBL" id="JADCNM010000003">
    <property type="protein sequence ID" value="KAG0490347.1"/>
    <property type="molecule type" value="Genomic_DNA"/>
</dbReference>
<dbReference type="AlphaFoldDB" id="A0A835RQR6"/>
<sequence length="95" mass="10777">MEVHLKDSSSTVKTEVASGWKRPLIVALGEDDFDVGRHEGNEKGFSGEKGSVREWYTYSNAQKHRNLRNFPSPFVAGTYDGNNEEAADRFRRVRS</sequence>
<comment type="caution">
    <text evidence="2">The sequence shown here is derived from an EMBL/GenBank/DDBJ whole genome shotgun (WGS) entry which is preliminary data.</text>
</comment>
<name>A0A835RQR6_VANPL</name>
<reference evidence="3 4" key="1">
    <citation type="journal article" date="2020" name="Nat. Food">
        <title>A phased Vanilla planifolia genome enables genetic improvement of flavour and production.</title>
        <authorList>
            <person name="Hasing T."/>
            <person name="Tang H."/>
            <person name="Brym M."/>
            <person name="Khazi F."/>
            <person name="Huang T."/>
            <person name="Chambers A.H."/>
        </authorList>
    </citation>
    <scope>NUCLEOTIDE SEQUENCE [LARGE SCALE GENOMIC DNA]</scope>
    <source>
        <tissue evidence="2">Leaf</tissue>
    </source>
</reference>
<protein>
    <submittedName>
        <fullName evidence="2">Uncharacterized protein</fullName>
    </submittedName>
</protein>